<evidence type="ECO:0000256" key="4">
    <source>
        <dbReference type="ARBA" id="ARBA00022538"/>
    </source>
</evidence>
<evidence type="ECO:0000256" key="11">
    <source>
        <dbReference type="ARBA" id="ARBA00023303"/>
    </source>
</evidence>
<protein>
    <submittedName>
        <fullName evidence="14">Membrane protein</fullName>
    </submittedName>
</protein>
<evidence type="ECO:0000256" key="7">
    <source>
        <dbReference type="ARBA" id="ARBA00022958"/>
    </source>
</evidence>
<feature type="transmembrane region" description="Helical" evidence="13">
    <location>
        <begin position="37"/>
        <end position="59"/>
    </location>
</feature>
<evidence type="ECO:0000256" key="9">
    <source>
        <dbReference type="ARBA" id="ARBA00023065"/>
    </source>
</evidence>
<proteinExistence type="inferred from homology"/>
<dbReference type="PANTHER" id="PTHR31462:SF5">
    <property type="entry name" value="ENDOSOMAL_LYSOSOMAL PROTON CHANNEL TMEM175"/>
    <property type="match status" value="1"/>
</dbReference>
<evidence type="ECO:0000256" key="3">
    <source>
        <dbReference type="ARBA" id="ARBA00022448"/>
    </source>
</evidence>
<keyword evidence="4" id="KW-0633">Potassium transport</keyword>
<gene>
    <name evidence="14" type="ORF">GCM10011573_33020</name>
</gene>
<dbReference type="EMBL" id="BMKI01000010">
    <property type="protein sequence ID" value="GGD00800.1"/>
    <property type="molecule type" value="Genomic_DNA"/>
</dbReference>
<dbReference type="Proteomes" id="UP000630615">
    <property type="component" value="Unassembled WGS sequence"/>
</dbReference>
<keyword evidence="3" id="KW-0813">Transport</keyword>
<comment type="subcellular location">
    <subcellularLocation>
        <location evidence="1">Membrane</location>
        <topology evidence="1">Multi-pass membrane protein</topology>
    </subcellularLocation>
</comment>
<dbReference type="Pfam" id="PF06736">
    <property type="entry name" value="TMEM175"/>
    <property type="match status" value="1"/>
</dbReference>
<keyword evidence="6" id="KW-0631">Potassium channel</keyword>
<evidence type="ECO:0000256" key="10">
    <source>
        <dbReference type="ARBA" id="ARBA00023136"/>
    </source>
</evidence>
<sequence>MEITGNKLRIELFSDAVIAIVITIAALEIPIPQVGDYSGFFESLLTFAISFFIVAGYWNDHRKLFEQIKKINEPFVIRNTCFLFSLVLIPVFTSWSMTAVDKPLPTIAYGVLLMVINATFSSLFKKGIPLVMKGKEDQEQLKQLYAIRDRIYYLAIFLVMLIGWFIPQVALVLFIGVPIISYFLKSNVEESVGRKNRNRRHMSRKIRKSRKN</sequence>
<reference evidence="15" key="1">
    <citation type="journal article" date="2019" name="Int. J. Syst. Evol. Microbiol.">
        <title>The Global Catalogue of Microorganisms (GCM) 10K type strain sequencing project: providing services to taxonomists for standard genome sequencing and annotation.</title>
        <authorList>
            <consortium name="The Broad Institute Genomics Platform"/>
            <consortium name="The Broad Institute Genome Sequencing Center for Infectious Disease"/>
            <person name="Wu L."/>
            <person name="Ma J."/>
        </authorList>
    </citation>
    <scope>NUCLEOTIDE SEQUENCE [LARGE SCALE GENOMIC DNA]</scope>
    <source>
        <strain evidence="15">CGMCC 1.15942</strain>
    </source>
</reference>
<accession>A0ABQ1PPY7</accession>
<evidence type="ECO:0000256" key="13">
    <source>
        <dbReference type="SAM" id="Phobius"/>
    </source>
</evidence>
<evidence type="ECO:0000313" key="14">
    <source>
        <dbReference type="EMBL" id="GGD00800.1"/>
    </source>
</evidence>
<evidence type="ECO:0000313" key="15">
    <source>
        <dbReference type="Proteomes" id="UP000630615"/>
    </source>
</evidence>
<feature type="transmembrane region" description="Helical" evidence="13">
    <location>
        <begin position="12"/>
        <end position="31"/>
    </location>
</feature>
<dbReference type="PANTHER" id="PTHR31462">
    <property type="entry name" value="ENDOSOMAL/LYSOSOMAL POTASSIUM CHANNEL TMEM175"/>
    <property type="match status" value="1"/>
</dbReference>
<dbReference type="RefSeq" id="WP_088270895.1">
    <property type="nucleotide sequence ID" value="NZ_BMKI01000010.1"/>
</dbReference>
<evidence type="ECO:0000256" key="2">
    <source>
        <dbReference type="ARBA" id="ARBA00006920"/>
    </source>
</evidence>
<comment type="catalytic activity">
    <reaction evidence="12">
        <text>K(+)(in) = K(+)(out)</text>
        <dbReference type="Rhea" id="RHEA:29463"/>
        <dbReference type="ChEBI" id="CHEBI:29103"/>
    </reaction>
</comment>
<evidence type="ECO:0000256" key="5">
    <source>
        <dbReference type="ARBA" id="ARBA00022692"/>
    </source>
</evidence>
<feature type="transmembrane region" description="Helical" evidence="13">
    <location>
        <begin position="80"/>
        <end position="100"/>
    </location>
</feature>
<feature type="transmembrane region" description="Helical" evidence="13">
    <location>
        <begin position="151"/>
        <end position="184"/>
    </location>
</feature>
<evidence type="ECO:0000256" key="12">
    <source>
        <dbReference type="ARBA" id="ARBA00034430"/>
    </source>
</evidence>
<keyword evidence="8 13" id="KW-1133">Transmembrane helix</keyword>
<evidence type="ECO:0000256" key="6">
    <source>
        <dbReference type="ARBA" id="ARBA00022826"/>
    </source>
</evidence>
<evidence type="ECO:0000256" key="8">
    <source>
        <dbReference type="ARBA" id="ARBA00022989"/>
    </source>
</evidence>
<feature type="transmembrane region" description="Helical" evidence="13">
    <location>
        <begin position="106"/>
        <end position="124"/>
    </location>
</feature>
<keyword evidence="10 13" id="KW-0472">Membrane</keyword>
<keyword evidence="7" id="KW-0630">Potassium</keyword>
<keyword evidence="5 13" id="KW-0812">Transmembrane</keyword>
<dbReference type="InterPro" id="IPR010617">
    <property type="entry name" value="TMEM175-like"/>
</dbReference>
<keyword evidence="9" id="KW-0406">Ion transport</keyword>
<organism evidence="14 15">
    <name type="scientific">Enterococcus wangshanyuanii</name>
    <dbReference type="NCBI Taxonomy" id="2005703"/>
    <lineage>
        <taxon>Bacteria</taxon>
        <taxon>Bacillati</taxon>
        <taxon>Bacillota</taxon>
        <taxon>Bacilli</taxon>
        <taxon>Lactobacillales</taxon>
        <taxon>Enterococcaceae</taxon>
        <taxon>Enterococcus</taxon>
    </lineage>
</organism>
<keyword evidence="15" id="KW-1185">Reference proteome</keyword>
<keyword evidence="11" id="KW-0407">Ion channel</keyword>
<comment type="similarity">
    <text evidence="2">Belongs to the TMEM175 family.</text>
</comment>
<evidence type="ECO:0000256" key="1">
    <source>
        <dbReference type="ARBA" id="ARBA00004141"/>
    </source>
</evidence>
<comment type="caution">
    <text evidence="14">The sequence shown here is derived from an EMBL/GenBank/DDBJ whole genome shotgun (WGS) entry which is preliminary data.</text>
</comment>
<name>A0ABQ1PPY7_9ENTE</name>